<protein>
    <recommendedName>
        <fullName evidence="1">Heterokaryon incompatibility domain-containing protein</fullName>
    </recommendedName>
</protein>
<keyword evidence="3" id="KW-1185">Reference proteome</keyword>
<accession>A0ABR4CQJ3</accession>
<dbReference type="Proteomes" id="UP001595075">
    <property type="component" value="Unassembled WGS sequence"/>
</dbReference>
<organism evidence="2 3">
    <name type="scientific">Oculimacula yallundae</name>
    <dbReference type="NCBI Taxonomy" id="86028"/>
    <lineage>
        <taxon>Eukaryota</taxon>
        <taxon>Fungi</taxon>
        <taxon>Dikarya</taxon>
        <taxon>Ascomycota</taxon>
        <taxon>Pezizomycotina</taxon>
        <taxon>Leotiomycetes</taxon>
        <taxon>Helotiales</taxon>
        <taxon>Ploettnerulaceae</taxon>
        <taxon>Oculimacula</taxon>
    </lineage>
</organism>
<dbReference type="Pfam" id="PF06985">
    <property type="entry name" value="HET"/>
    <property type="match status" value="1"/>
</dbReference>
<dbReference type="PANTHER" id="PTHR33112:SF16">
    <property type="entry name" value="HETEROKARYON INCOMPATIBILITY DOMAIN-CONTAINING PROTEIN"/>
    <property type="match status" value="1"/>
</dbReference>
<dbReference type="InterPro" id="IPR010730">
    <property type="entry name" value="HET"/>
</dbReference>
<reference evidence="2 3" key="1">
    <citation type="journal article" date="2024" name="Commun. Biol.">
        <title>Comparative genomic analysis of thermophilic fungi reveals convergent evolutionary adaptations and gene losses.</title>
        <authorList>
            <person name="Steindorff A.S."/>
            <person name="Aguilar-Pontes M.V."/>
            <person name="Robinson A.J."/>
            <person name="Andreopoulos B."/>
            <person name="LaButti K."/>
            <person name="Kuo A."/>
            <person name="Mondo S."/>
            <person name="Riley R."/>
            <person name="Otillar R."/>
            <person name="Haridas S."/>
            <person name="Lipzen A."/>
            <person name="Grimwood J."/>
            <person name="Schmutz J."/>
            <person name="Clum A."/>
            <person name="Reid I.D."/>
            <person name="Moisan M.C."/>
            <person name="Butler G."/>
            <person name="Nguyen T.T.M."/>
            <person name="Dewar K."/>
            <person name="Conant G."/>
            <person name="Drula E."/>
            <person name="Henrissat B."/>
            <person name="Hansel C."/>
            <person name="Singer S."/>
            <person name="Hutchinson M.I."/>
            <person name="de Vries R.P."/>
            <person name="Natvig D.O."/>
            <person name="Powell A.J."/>
            <person name="Tsang A."/>
            <person name="Grigoriev I.V."/>
        </authorList>
    </citation>
    <scope>NUCLEOTIDE SEQUENCE [LARGE SCALE GENOMIC DNA]</scope>
    <source>
        <strain evidence="2 3">CBS 494.80</strain>
    </source>
</reference>
<feature type="domain" description="Heterokaryon incompatibility" evidence="1">
    <location>
        <begin position="154"/>
        <end position="299"/>
    </location>
</feature>
<comment type="caution">
    <text evidence="2">The sequence shown here is derived from an EMBL/GenBank/DDBJ whole genome shotgun (WGS) entry which is preliminary data.</text>
</comment>
<name>A0ABR4CQJ3_9HELO</name>
<evidence type="ECO:0000313" key="3">
    <source>
        <dbReference type="Proteomes" id="UP001595075"/>
    </source>
</evidence>
<evidence type="ECO:0000259" key="1">
    <source>
        <dbReference type="Pfam" id="PF06985"/>
    </source>
</evidence>
<dbReference type="PANTHER" id="PTHR33112">
    <property type="entry name" value="DOMAIN PROTEIN, PUTATIVE-RELATED"/>
    <property type="match status" value="1"/>
</dbReference>
<evidence type="ECO:0000313" key="2">
    <source>
        <dbReference type="EMBL" id="KAL2072115.1"/>
    </source>
</evidence>
<sequence>MSRYQDWERASLSRKRSQFSNAWVLRYSTTPAEKQEYEEAVQPGKEPFNTLIIGSNLDLWLSIFTQVENSAAKYIDPRAYYPDLRSDALYEHIKATLLECQSRHNHCLKKFDRLLPKRILDVNATVSGGSSEMDLISDKIIRLVTTPRGERGEYVALSYCWGEEQPHKTTQCCLPDYERSIDLSTLPQTIRDAVFVTRRYLWMDSMCIIQNNSSDKVVEISNMGSIYMNATLTIGAVTAKTASGGFLGSRMHIRCLRMPFVCYDGTPGEVHAIEIAGPIDPPPHQVMGPLNERGWALQERILSQRFLTFDMRHIGYKCRSNSYTALLEDFNLQFRDLTHFPTSVFRTEGSTDLQVSKPMEMTPTALASITHLEFFHRSKLWTEFVTEYSRTKLSSWRDQYDAIGGLVKVLSDAWGYEYLAGLWKEDLSAELLWFRKGSRSQTKWDDNTSFSFSFQSDNKSAQMSSDYCFSPSWSWLSVVGEVGFDAGSVGFESNLRTWHIDYVKCEIEPLSADLPYGEVKRAELTVRASAITAVEALKIFRKGSCEVAMDDGSDHLSEVQKNGAIFILGGHNSSVILTLILFPCGTHAIQRIGILEFLPENGSLTDVAEAFGHELIEDEESAGSMRLRCIRE</sequence>
<dbReference type="EMBL" id="JAZHXI010000004">
    <property type="protein sequence ID" value="KAL2072115.1"/>
    <property type="molecule type" value="Genomic_DNA"/>
</dbReference>
<proteinExistence type="predicted"/>
<gene>
    <name evidence="2" type="ORF">VTL71DRAFT_11458</name>
</gene>